<dbReference type="InterPro" id="IPR000014">
    <property type="entry name" value="PAS"/>
</dbReference>
<dbReference type="EC" id="2.7.13.3" evidence="2"/>
<dbReference type="Pfam" id="PF08448">
    <property type="entry name" value="PAS_4"/>
    <property type="match status" value="1"/>
</dbReference>
<evidence type="ECO:0000256" key="5">
    <source>
        <dbReference type="ARBA" id="ARBA00022741"/>
    </source>
</evidence>
<proteinExistence type="predicted"/>
<dbReference type="PRINTS" id="PR00344">
    <property type="entry name" value="BCTRLSENSOR"/>
</dbReference>
<dbReference type="OrthoDB" id="9796100at2"/>
<dbReference type="SUPFAM" id="SSF52172">
    <property type="entry name" value="CheY-like"/>
    <property type="match status" value="1"/>
</dbReference>
<dbReference type="Proteomes" id="UP000606730">
    <property type="component" value="Unassembled WGS sequence"/>
</dbReference>
<dbReference type="GO" id="GO:0000155">
    <property type="term" value="F:phosphorelay sensor kinase activity"/>
    <property type="evidence" value="ECO:0007669"/>
    <property type="project" value="InterPro"/>
</dbReference>
<keyword evidence="5" id="KW-0547">Nucleotide-binding</keyword>
<dbReference type="InterPro" id="IPR036890">
    <property type="entry name" value="HATPase_C_sf"/>
</dbReference>
<reference evidence="12" key="2">
    <citation type="submission" date="2020-09" db="EMBL/GenBank/DDBJ databases">
        <authorList>
            <person name="Sun Q."/>
            <person name="Zhou Y."/>
        </authorList>
    </citation>
    <scope>NUCLEOTIDE SEQUENCE</scope>
    <source>
        <strain evidence="12">CGMCC 1.16012</strain>
    </source>
</reference>
<keyword evidence="6 12" id="KW-0418">Kinase</keyword>
<dbReference type="Gene3D" id="1.10.287.130">
    <property type="match status" value="1"/>
</dbReference>
<dbReference type="AlphaFoldDB" id="A0A917AH31"/>
<dbReference type="PROSITE" id="PS50109">
    <property type="entry name" value="HIS_KIN"/>
    <property type="match status" value="1"/>
</dbReference>
<evidence type="ECO:0000259" key="11">
    <source>
        <dbReference type="PROSITE" id="PS50110"/>
    </source>
</evidence>
<dbReference type="CDD" id="cd00130">
    <property type="entry name" value="PAS"/>
    <property type="match status" value="1"/>
</dbReference>
<evidence type="ECO:0000256" key="7">
    <source>
        <dbReference type="ARBA" id="ARBA00022840"/>
    </source>
</evidence>
<organism evidence="12 13">
    <name type="scientific">Actibacterium pelagium</name>
    <dbReference type="NCBI Taxonomy" id="2029103"/>
    <lineage>
        <taxon>Bacteria</taxon>
        <taxon>Pseudomonadati</taxon>
        <taxon>Pseudomonadota</taxon>
        <taxon>Alphaproteobacteria</taxon>
        <taxon>Rhodobacterales</taxon>
        <taxon>Roseobacteraceae</taxon>
        <taxon>Actibacterium</taxon>
    </lineage>
</organism>
<dbReference type="CDD" id="cd00156">
    <property type="entry name" value="REC"/>
    <property type="match status" value="1"/>
</dbReference>
<dbReference type="InterPro" id="IPR005467">
    <property type="entry name" value="His_kinase_dom"/>
</dbReference>
<sequence>MPQPQAERTRMTEAGLNLIQQALSIYDADLKLVVSNSPFREMFELPEHLFTPGADFAQTIQFLVERGEYGEVDDPAEFVQARVDQALTFESHYVERTRSNGRIISIEGCPLPQGGWVTVYTDITEIRRQEELLRLRSEELSDQLMTYTDQLGQSNRALAATNTALSEVQRQLTETEARTRTVTRMMPAHIAHVNPDGLYTFSNRKLPTILPGRGEEIIGLPIAEVLGDDAFSKLRPTFEDAMQGTAGVCEFTHDTSGRRIRVATTPDVAPDGTTNGVYILSTDVTEEAQARSALAQTHRRELAAQLTSGLAHDFANLLTIILGLQSQLERLNPADESAELIAATKAAVRRGGTLLDRIATMSDLRPVRPEPVNLPGLLREICTMARPSLGKQIALNQACSGFSSPLMLDAGSLQDSLLNLILNARDAIGDTEGRITVAARPVGDTWVELSVSDTGPGFSDTALGHATDPFFTTKGEEGSGLGLTMVVDATKLAGGRVILTNTEQGARVSLRYPLRKVTHSETPGMILLVEDSPVLRETIREELIAHGYSVIEAASAEEAAAMADLPGLTLVLSDFILAGERTGFDLLTDLKAQGFAGRMCLMTSLPENDARRQAAEGVFPILSKPFAPHKLAKALKEDPAQ</sequence>
<gene>
    <name evidence="12" type="ORF">GCM10011517_20210</name>
</gene>
<protein>
    <recommendedName>
        <fullName evidence="2">histidine kinase</fullName>
        <ecNumber evidence="2">2.7.13.3</ecNumber>
    </recommendedName>
</protein>
<accession>A0A917AH31</accession>
<dbReference type="InterPro" id="IPR011006">
    <property type="entry name" value="CheY-like_superfamily"/>
</dbReference>
<evidence type="ECO:0000256" key="6">
    <source>
        <dbReference type="ARBA" id="ARBA00022777"/>
    </source>
</evidence>
<dbReference type="PROSITE" id="PS50110">
    <property type="entry name" value="RESPONSE_REGULATORY"/>
    <property type="match status" value="1"/>
</dbReference>
<dbReference type="RefSeq" id="WP_095593963.1">
    <property type="nucleotide sequence ID" value="NZ_BMKN01000002.1"/>
</dbReference>
<evidence type="ECO:0000256" key="8">
    <source>
        <dbReference type="ARBA" id="ARBA00023012"/>
    </source>
</evidence>
<dbReference type="Gene3D" id="3.40.50.2300">
    <property type="match status" value="1"/>
</dbReference>
<dbReference type="InterPro" id="IPR003594">
    <property type="entry name" value="HATPase_dom"/>
</dbReference>
<dbReference type="Gene3D" id="3.30.565.10">
    <property type="entry name" value="Histidine kinase-like ATPase, C-terminal domain"/>
    <property type="match status" value="1"/>
</dbReference>
<evidence type="ECO:0000256" key="2">
    <source>
        <dbReference type="ARBA" id="ARBA00012438"/>
    </source>
</evidence>
<dbReference type="InterPro" id="IPR013656">
    <property type="entry name" value="PAS_4"/>
</dbReference>
<evidence type="ECO:0000313" key="13">
    <source>
        <dbReference type="Proteomes" id="UP000606730"/>
    </source>
</evidence>
<dbReference type="CDD" id="cd00082">
    <property type="entry name" value="HisKA"/>
    <property type="match status" value="1"/>
</dbReference>
<evidence type="ECO:0000256" key="9">
    <source>
        <dbReference type="PROSITE-ProRule" id="PRU00169"/>
    </source>
</evidence>
<keyword evidence="8" id="KW-0902">Two-component regulatory system</keyword>
<dbReference type="InterPro" id="IPR003661">
    <property type="entry name" value="HisK_dim/P_dom"/>
</dbReference>
<dbReference type="SMART" id="SM00448">
    <property type="entry name" value="REC"/>
    <property type="match status" value="1"/>
</dbReference>
<comment type="catalytic activity">
    <reaction evidence="1">
        <text>ATP + protein L-histidine = ADP + protein N-phospho-L-histidine.</text>
        <dbReference type="EC" id="2.7.13.3"/>
    </reaction>
</comment>
<dbReference type="Pfam" id="PF00072">
    <property type="entry name" value="Response_reg"/>
    <property type="match status" value="1"/>
</dbReference>
<dbReference type="Pfam" id="PF12860">
    <property type="entry name" value="PAS_7"/>
    <property type="match status" value="1"/>
</dbReference>
<keyword evidence="3 9" id="KW-0597">Phosphoprotein</keyword>
<keyword evidence="4" id="KW-0808">Transferase</keyword>
<keyword evidence="7" id="KW-0067">ATP-binding</keyword>
<evidence type="ECO:0000313" key="12">
    <source>
        <dbReference type="EMBL" id="GGE52381.1"/>
    </source>
</evidence>
<dbReference type="EMBL" id="BMKN01000002">
    <property type="protein sequence ID" value="GGE52381.1"/>
    <property type="molecule type" value="Genomic_DNA"/>
</dbReference>
<dbReference type="InterPro" id="IPR004358">
    <property type="entry name" value="Sig_transdc_His_kin-like_C"/>
</dbReference>
<dbReference type="PANTHER" id="PTHR43065">
    <property type="entry name" value="SENSOR HISTIDINE KINASE"/>
    <property type="match status" value="1"/>
</dbReference>
<evidence type="ECO:0000256" key="3">
    <source>
        <dbReference type="ARBA" id="ARBA00022553"/>
    </source>
</evidence>
<dbReference type="InterPro" id="IPR001789">
    <property type="entry name" value="Sig_transdc_resp-reg_receiver"/>
</dbReference>
<reference evidence="12" key="1">
    <citation type="journal article" date="2014" name="Int. J. Syst. Evol. Microbiol.">
        <title>Complete genome sequence of Corynebacterium casei LMG S-19264T (=DSM 44701T), isolated from a smear-ripened cheese.</title>
        <authorList>
            <consortium name="US DOE Joint Genome Institute (JGI-PGF)"/>
            <person name="Walter F."/>
            <person name="Albersmeier A."/>
            <person name="Kalinowski J."/>
            <person name="Ruckert C."/>
        </authorList>
    </citation>
    <scope>NUCLEOTIDE SEQUENCE</scope>
    <source>
        <strain evidence="12">CGMCC 1.16012</strain>
    </source>
</reference>
<evidence type="ECO:0000256" key="1">
    <source>
        <dbReference type="ARBA" id="ARBA00000085"/>
    </source>
</evidence>
<feature type="modified residue" description="4-aspartylphosphate" evidence="9">
    <location>
        <position position="574"/>
    </location>
</feature>
<dbReference type="Gene3D" id="3.30.450.20">
    <property type="entry name" value="PAS domain"/>
    <property type="match status" value="2"/>
</dbReference>
<evidence type="ECO:0000256" key="4">
    <source>
        <dbReference type="ARBA" id="ARBA00022679"/>
    </source>
</evidence>
<feature type="domain" description="Histidine kinase" evidence="10">
    <location>
        <begin position="309"/>
        <end position="516"/>
    </location>
</feature>
<keyword evidence="13" id="KW-1185">Reference proteome</keyword>
<dbReference type="PANTHER" id="PTHR43065:SF46">
    <property type="entry name" value="C4-DICARBOXYLATE TRANSPORT SENSOR PROTEIN DCTB"/>
    <property type="match status" value="1"/>
</dbReference>
<dbReference type="Pfam" id="PF02518">
    <property type="entry name" value="HATPase_c"/>
    <property type="match status" value="1"/>
</dbReference>
<evidence type="ECO:0000259" key="10">
    <source>
        <dbReference type="PROSITE" id="PS50109"/>
    </source>
</evidence>
<dbReference type="SMART" id="SM00387">
    <property type="entry name" value="HATPase_c"/>
    <property type="match status" value="1"/>
</dbReference>
<dbReference type="SUPFAM" id="SSF55785">
    <property type="entry name" value="PYP-like sensor domain (PAS domain)"/>
    <property type="match status" value="1"/>
</dbReference>
<feature type="domain" description="Response regulatory" evidence="11">
    <location>
        <begin position="525"/>
        <end position="639"/>
    </location>
</feature>
<dbReference type="InterPro" id="IPR035965">
    <property type="entry name" value="PAS-like_dom_sf"/>
</dbReference>
<dbReference type="SUPFAM" id="SSF55874">
    <property type="entry name" value="ATPase domain of HSP90 chaperone/DNA topoisomerase II/histidine kinase"/>
    <property type="match status" value="1"/>
</dbReference>
<comment type="caution">
    <text evidence="12">The sequence shown here is derived from an EMBL/GenBank/DDBJ whole genome shotgun (WGS) entry which is preliminary data.</text>
</comment>
<dbReference type="GO" id="GO:0005524">
    <property type="term" value="F:ATP binding"/>
    <property type="evidence" value="ECO:0007669"/>
    <property type="project" value="UniProtKB-KW"/>
</dbReference>
<name>A0A917AH31_9RHOB</name>